<organism evidence="6 7">
    <name type="scientific">Euroglyphus maynei</name>
    <name type="common">Mayne's house dust mite</name>
    <dbReference type="NCBI Taxonomy" id="6958"/>
    <lineage>
        <taxon>Eukaryota</taxon>
        <taxon>Metazoa</taxon>
        <taxon>Ecdysozoa</taxon>
        <taxon>Arthropoda</taxon>
        <taxon>Chelicerata</taxon>
        <taxon>Arachnida</taxon>
        <taxon>Acari</taxon>
        <taxon>Acariformes</taxon>
        <taxon>Sarcoptiformes</taxon>
        <taxon>Astigmata</taxon>
        <taxon>Psoroptidia</taxon>
        <taxon>Analgoidea</taxon>
        <taxon>Pyroglyphidae</taxon>
        <taxon>Pyroglyphinae</taxon>
        <taxon>Euroglyphus</taxon>
    </lineage>
</organism>
<evidence type="ECO:0000313" key="6">
    <source>
        <dbReference type="EMBL" id="OTF81968.1"/>
    </source>
</evidence>
<dbReference type="PANTHER" id="PTHR23291">
    <property type="entry name" value="BAX INHIBITOR-RELATED"/>
    <property type="match status" value="1"/>
</dbReference>
<evidence type="ECO:0000256" key="2">
    <source>
        <dbReference type="ARBA" id="ARBA00022692"/>
    </source>
</evidence>
<reference evidence="6 7" key="1">
    <citation type="submission" date="2017-03" db="EMBL/GenBank/DDBJ databases">
        <title>Genome Survey of Euroglyphus maynei.</title>
        <authorList>
            <person name="Arlian L.G."/>
            <person name="Morgan M.S."/>
            <person name="Rider S.D."/>
        </authorList>
    </citation>
    <scope>NUCLEOTIDE SEQUENCE [LARGE SCALE GENOMIC DNA]</scope>
    <source>
        <strain evidence="6">Arlian Lab</strain>
        <tissue evidence="6">Whole body</tissue>
    </source>
</reference>
<gene>
    <name evidence="6" type="ORF">BLA29_008404</name>
</gene>
<keyword evidence="2 5" id="KW-0812">Transmembrane</keyword>
<dbReference type="Pfam" id="PF01027">
    <property type="entry name" value="Bax1-I"/>
    <property type="match status" value="1"/>
</dbReference>
<sequence length="86" mass="9787">MFIVLMIFFFAGIAMLFIQSRTVQIIYAAIGVAIFTIYLAIDTQAIIGGRELEISTEEYILAVIHLYINIVNLFLMILRLISLSRD</sequence>
<feature type="transmembrane region" description="Helical" evidence="5">
    <location>
        <begin position="59"/>
        <end position="81"/>
    </location>
</feature>
<evidence type="ECO:0000313" key="7">
    <source>
        <dbReference type="Proteomes" id="UP000194236"/>
    </source>
</evidence>
<evidence type="ECO:0000256" key="5">
    <source>
        <dbReference type="RuleBase" id="RU004379"/>
    </source>
</evidence>
<keyword evidence="3 5" id="KW-1133">Transmembrane helix</keyword>
<protein>
    <submittedName>
        <fullName evidence="6">Glutamate receptor, ionotropic, N-methyl D-aspartate-associated protein 1-like protein</fullName>
    </submittedName>
</protein>
<evidence type="ECO:0000256" key="1">
    <source>
        <dbReference type="ARBA" id="ARBA00004141"/>
    </source>
</evidence>
<keyword evidence="4 5" id="KW-0472">Membrane</keyword>
<dbReference type="EMBL" id="MUJZ01010880">
    <property type="protein sequence ID" value="OTF81968.1"/>
    <property type="molecule type" value="Genomic_DNA"/>
</dbReference>
<dbReference type="AlphaFoldDB" id="A0A1Y3BPU3"/>
<comment type="similarity">
    <text evidence="5">Belongs to the BI1 family.</text>
</comment>
<dbReference type="PANTHER" id="PTHR23291:SF47">
    <property type="entry name" value="TRANSMEMBRANE BAX INHIBITOR MOTIF CONTAINING 7"/>
    <property type="match status" value="1"/>
</dbReference>
<dbReference type="InterPro" id="IPR006214">
    <property type="entry name" value="Bax_inhibitor_1-related"/>
</dbReference>
<dbReference type="Proteomes" id="UP000194236">
    <property type="component" value="Unassembled WGS sequence"/>
</dbReference>
<name>A0A1Y3BPU3_EURMA</name>
<keyword evidence="6" id="KW-0675">Receptor</keyword>
<dbReference type="OrthoDB" id="7933078at2759"/>
<comment type="caution">
    <text evidence="6">The sequence shown here is derived from an EMBL/GenBank/DDBJ whole genome shotgun (WGS) entry which is preliminary data.</text>
</comment>
<evidence type="ECO:0000256" key="4">
    <source>
        <dbReference type="ARBA" id="ARBA00023136"/>
    </source>
</evidence>
<keyword evidence="7" id="KW-1185">Reference proteome</keyword>
<comment type="caution">
    <text evidence="5">Lacks conserved residue(s) required for the propagation of feature annotation.</text>
</comment>
<comment type="subcellular location">
    <subcellularLocation>
        <location evidence="1">Membrane</location>
        <topology evidence="1">Multi-pass membrane protein</topology>
    </subcellularLocation>
</comment>
<proteinExistence type="inferred from homology"/>
<evidence type="ECO:0000256" key="3">
    <source>
        <dbReference type="ARBA" id="ARBA00022989"/>
    </source>
</evidence>
<dbReference type="GO" id="GO:0016020">
    <property type="term" value="C:membrane"/>
    <property type="evidence" value="ECO:0007669"/>
    <property type="project" value="UniProtKB-SubCell"/>
</dbReference>
<accession>A0A1Y3BPU3</accession>
<feature type="transmembrane region" description="Helical" evidence="5">
    <location>
        <begin position="26"/>
        <end position="47"/>
    </location>
</feature>